<dbReference type="InterPro" id="IPR001806">
    <property type="entry name" value="Small_GTPase"/>
</dbReference>
<keyword evidence="4" id="KW-0472">Membrane</keyword>
<dbReference type="EMBL" id="CASHTH010003692">
    <property type="protein sequence ID" value="CAI8048030.1"/>
    <property type="molecule type" value="Genomic_DNA"/>
</dbReference>
<accession>A0AA35TGS9</accession>
<keyword evidence="7" id="KW-1185">Reference proteome</keyword>
<evidence type="ECO:0000256" key="3">
    <source>
        <dbReference type="ARBA" id="ARBA00023134"/>
    </source>
</evidence>
<dbReference type="SMART" id="SM00175">
    <property type="entry name" value="RAB"/>
    <property type="match status" value="1"/>
</dbReference>
<dbReference type="Proteomes" id="UP001174909">
    <property type="component" value="Unassembled WGS sequence"/>
</dbReference>
<organism evidence="6 7">
    <name type="scientific">Geodia barretti</name>
    <name type="common">Barrett's horny sponge</name>
    <dbReference type="NCBI Taxonomy" id="519541"/>
    <lineage>
        <taxon>Eukaryota</taxon>
        <taxon>Metazoa</taxon>
        <taxon>Porifera</taxon>
        <taxon>Demospongiae</taxon>
        <taxon>Heteroscleromorpha</taxon>
        <taxon>Tetractinellida</taxon>
        <taxon>Astrophorina</taxon>
        <taxon>Geodiidae</taxon>
        <taxon>Geodia</taxon>
    </lineage>
</organism>
<dbReference type="PRINTS" id="PR00449">
    <property type="entry name" value="RASTRNSFRMNG"/>
</dbReference>
<dbReference type="Gene3D" id="3.40.50.300">
    <property type="entry name" value="P-loop containing nucleotide triphosphate hydrolases"/>
    <property type="match status" value="1"/>
</dbReference>
<dbReference type="PANTHER" id="PTHR47977">
    <property type="entry name" value="RAS-RELATED PROTEIN RAB"/>
    <property type="match status" value="1"/>
</dbReference>
<dbReference type="GO" id="GO:0012505">
    <property type="term" value="C:endomembrane system"/>
    <property type="evidence" value="ECO:0007669"/>
    <property type="project" value="UniProtKB-SubCell"/>
</dbReference>
<dbReference type="NCBIfam" id="TIGR00231">
    <property type="entry name" value="small_GTP"/>
    <property type="match status" value="1"/>
</dbReference>
<dbReference type="AlphaFoldDB" id="A0AA35TGS9"/>
<keyword evidence="3" id="KW-0342">GTP-binding</keyword>
<dbReference type="PROSITE" id="PS51419">
    <property type="entry name" value="RAB"/>
    <property type="match status" value="1"/>
</dbReference>
<evidence type="ECO:0000256" key="2">
    <source>
        <dbReference type="ARBA" id="ARBA00022741"/>
    </source>
</evidence>
<dbReference type="SMART" id="SM00173">
    <property type="entry name" value="RAS"/>
    <property type="match status" value="1"/>
</dbReference>
<dbReference type="FunFam" id="3.40.50.300:FF:000586">
    <property type="entry name" value="Rab family GTPase"/>
    <property type="match status" value="1"/>
</dbReference>
<dbReference type="SMART" id="SM00176">
    <property type="entry name" value="RAN"/>
    <property type="match status" value="1"/>
</dbReference>
<protein>
    <submittedName>
        <fullName evidence="6">Ras-related protein Rab-30</fullName>
    </submittedName>
</protein>
<name>A0AA35TGS9_GEOBA</name>
<dbReference type="InterPro" id="IPR050227">
    <property type="entry name" value="Rab"/>
</dbReference>
<gene>
    <name evidence="6" type="ORF">GBAR_LOCUS26537</name>
</gene>
<evidence type="ECO:0000313" key="6">
    <source>
        <dbReference type="EMBL" id="CAI8048030.1"/>
    </source>
</evidence>
<dbReference type="SMART" id="SM00174">
    <property type="entry name" value="RHO"/>
    <property type="match status" value="1"/>
</dbReference>
<dbReference type="InterPro" id="IPR005225">
    <property type="entry name" value="Small_GTP-bd"/>
</dbReference>
<dbReference type="CDD" id="cd00154">
    <property type="entry name" value="Rab"/>
    <property type="match status" value="1"/>
</dbReference>
<dbReference type="InterPro" id="IPR027417">
    <property type="entry name" value="P-loop_NTPase"/>
</dbReference>
<reference evidence="6" key="1">
    <citation type="submission" date="2023-03" db="EMBL/GenBank/DDBJ databases">
        <authorList>
            <person name="Steffen K."/>
            <person name="Cardenas P."/>
        </authorList>
    </citation>
    <scope>NUCLEOTIDE SEQUENCE</scope>
</reference>
<keyword evidence="2" id="KW-0547">Nucleotide-binding</keyword>
<evidence type="ECO:0000256" key="4">
    <source>
        <dbReference type="ARBA" id="ARBA00023136"/>
    </source>
</evidence>
<proteinExistence type="predicted"/>
<comment type="subcellular location">
    <subcellularLocation>
        <location evidence="1">Endomembrane system</location>
    </subcellularLocation>
</comment>
<feature type="region of interest" description="Disordered" evidence="5">
    <location>
        <begin position="176"/>
        <end position="212"/>
    </location>
</feature>
<dbReference type="PROSITE" id="PS51421">
    <property type="entry name" value="RAS"/>
    <property type="match status" value="1"/>
</dbReference>
<evidence type="ECO:0000256" key="1">
    <source>
        <dbReference type="ARBA" id="ARBA00004308"/>
    </source>
</evidence>
<evidence type="ECO:0000313" key="7">
    <source>
        <dbReference type="Proteomes" id="UP001174909"/>
    </source>
</evidence>
<dbReference type="SUPFAM" id="SSF52540">
    <property type="entry name" value="P-loop containing nucleoside triphosphate hydrolases"/>
    <property type="match status" value="1"/>
</dbReference>
<sequence>METEYDYLFKIVLIGDAGVGKTSIVRRYTDGIFTSAGIPTIGVDFCIKTLQIGSSAVKLQIWDTAGQERFRTITQSYYRSADAIVLVYDIGASLTFRNLPEWLAEVERYAGNSVHRILIGNKSDRPDREIENVMGKQFADENGMPFLETSAKNSENIDALFLQLAKTLRDTHVDKKLKSPHSGVGGASVKPNTVSLTKTEKKAEAGGGSGCC</sequence>
<dbReference type="GO" id="GO:0005525">
    <property type="term" value="F:GTP binding"/>
    <property type="evidence" value="ECO:0007669"/>
    <property type="project" value="UniProtKB-KW"/>
</dbReference>
<dbReference type="GO" id="GO:0003924">
    <property type="term" value="F:GTPase activity"/>
    <property type="evidence" value="ECO:0007669"/>
    <property type="project" value="InterPro"/>
</dbReference>
<dbReference type="Pfam" id="PF00071">
    <property type="entry name" value="Ras"/>
    <property type="match status" value="1"/>
</dbReference>
<evidence type="ECO:0000256" key="5">
    <source>
        <dbReference type="SAM" id="MobiDB-lite"/>
    </source>
</evidence>
<comment type="caution">
    <text evidence="6">The sequence shown here is derived from an EMBL/GenBank/DDBJ whole genome shotgun (WGS) entry which is preliminary data.</text>
</comment>